<dbReference type="EMBL" id="LT629740">
    <property type="protein sequence ID" value="SDR88537.1"/>
    <property type="molecule type" value="Genomic_DNA"/>
</dbReference>
<protein>
    <submittedName>
        <fullName evidence="1">Uncharacterized protein</fullName>
    </submittedName>
</protein>
<organism evidence="1 2">
    <name type="scientific">Mucilaginibacter mallensis</name>
    <dbReference type="NCBI Taxonomy" id="652787"/>
    <lineage>
        <taxon>Bacteria</taxon>
        <taxon>Pseudomonadati</taxon>
        <taxon>Bacteroidota</taxon>
        <taxon>Sphingobacteriia</taxon>
        <taxon>Sphingobacteriales</taxon>
        <taxon>Sphingobacteriaceae</taxon>
        <taxon>Mucilaginibacter</taxon>
    </lineage>
</organism>
<dbReference type="AlphaFoldDB" id="A0A1H1MP81"/>
<gene>
    <name evidence="1" type="ORF">SAMN05216490_0129</name>
</gene>
<dbReference type="Proteomes" id="UP000199679">
    <property type="component" value="Chromosome I"/>
</dbReference>
<name>A0A1H1MP81_MUCMA</name>
<sequence length="102" mass="11843">MIFKKTKKRISETTIKRFYGFALAKHNPSLFTLDTLTKYCNYNNWDDFIKEHNNISINSKTHVVDLDILKAKAMKMTAFTLQALKNRSGIPLRNDNQAKVYG</sequence>
<accession>A0A1H1MP81</accession>
<evidence type="ECO:0000313" key="1">
    <source>
        <dbReference type="EMBL" id="SDR88537.1"/>
    </source>
</evidence>
<proteinExistence type="predicted"/>
<evidence type="ECO:0000313" key="2">
    <source>
        <dbReference type="Proteomes" id="UP000199679"/>
    </source>
</evidence>
<keyword evidence="2" id="KW-1185">Reference proteome</keyword>
<reference evidence="1 2" key="1">
    <citation type="submission" date="2016-10" db="EMBL/GenBank/DDBJ databases">
        <authorList>
            <person name="de Groot N.N."/>
        </authorList>
    </citation>
    <scope>NUCLEOTIDE SEQUENCE [LARGE SCALE GENOMIC DNA]</scope>
    <source>
        <strain evidence="1 2">MP1X4</strain>
    </source>
</reference>